<dbReference type="InterPro" id="IPR013785">
    <property type="entry name" value="Aldolase_TIM"/>
</dbReference>
<dbReference type="Gene3D" id="3.20.20.70">
    <property type="entry name" value="Aldolase class I"/>
    <property type="match status" value="1"/>
</dbReference>
<dbReference type="CDD" id="cd00947">
    <property type="entry name" value="TBP_aldolase_IIB"/>
    <property type="match status" value="1"/>
</dbReference>
<dbReference type="GO" id="GO:0008270">
    <property type="term" value="F:zinc ion binding"/>
    <property type="evidence" value="ECO:0007669"/>
    <property type="project" value="InterPro"/>
</dbReference>
<protein>
    <submittedName>
        <fullName evidence="4">Class II fructose-bisphosphate aldolase</fullName>
    </submittedName>
</protein>
<dbReference type="EMBL" id="CP049616">
    <property type="protein sequence ID" value="QII45104.1"/>
    <property type="molecule type" value="Genomic_DNA"/>
</dbReference>
<keyword evidence="5" id="KW-1185">Reference proteome</keyword>
<dbReference type="PIRSF" id="PIRSF001359">
    <property type="entry name" value="F_bP_aldolase_II"/>
    <property type="match status" value="1"/>
</dbReference>
<comment type="cofactor">
    <cofactor evidence="3">
        <name>Zn(2+)</name>
        <dbReference type="ChEBI" id="CHEBI:29105"/>
    </cofactor>
    <text evidence="3">Binds 2 Zn(2+) ions per subunit. One is catalytic and the other provides a structural contribution.</text>
</comment>
<evidence type="ECO:0000256" key="2">
    <source>
        <dbReference type="PIRSR" id="PIRSR001359-2"/>
    </source>
</evidence>
<dbReference type="Proteomes" id="UP000502928">
    <property type="component" value="Chromosome"/>
</dbReference>
<dbReference type="PANTHER" id="PTHR30304">
    <property type="entry name" value="D-TAGATOSE-1,6-BISPHOSPHATE ALDOLASE"/>
    <property type="match status" value="1"/>
</dbReference>
<feature type="binding site" evidence="3">
    <location>
        <position position="103"/>
    </location>
    <ligand>
        <name>Zn(2+)</name>
        <dbReference type="ChEBI" id="CHEBI:29105"/>
        <label>2</label>
    </ligand>
</feature>
<evidence type="ECO:0000313" key="5">
    <source>
        <dbReference type="Proteomes" id="UP000502928"/>
    </source>
</evidence>
<dbReference type="KEGG" id="mut:GVT53_10565"/>
<feature type="binding site" evidence="3">
    <location>
        <position position="133"/>
    </location>
    <ligand>
        <name>Zn(2+)</name>
        <dbReference type="ChEBI" id="CHEBI:29105"/>
        <label>2</label>
    </ligand>
</feature>
<dbReference type="RefSeq" id="WP_166248597.1">
    <property type="nucleotide sequence ID" value="NZ_CP049616.1"/>
</dbReference>
<accession>A0A6G7J3I1</accession>
<feature type="binding site" evidence="2">
    <location>
        <begin position="211"/>
        <end position="213"/>
    </location>
    <ligand>
        <name>dihydroxyacetone phosphate</name>
        <dbReference type="ChEBI" id="CHEBI:57642"/>
    </ligand>
</feature>
<dbReference type="NCBIfam" id="TIGR00167">
    <property type="entry name" value="cbbA"/>
    <property type="match status" value="1"/>
</dbReference>
<sequence length="323" mass="35778">MVVSPKVFFDDCYGVYGIAAVNVFTMEQILGLFRAGQKANAPFIVQLTPVARDYAHAKMLSAMIGAASRCYPNAVYAVHLDHGNETHAFDAIDSKEYQSVMIDASHDDFETNVTRTRSVVSRAHEHNIMVEAELGVLAGVEDDVSIAEEDSSYTKPSEVARFVKETCCDSLAVAVGTSHGAYKFSGGQGIQFHILEKIQEKLNGFPIVLHGGSAVNTEEIERINRYGGQLARGAAGVSTDELVKSIKYGVCKINIATDTRLLWARVHREFFGDEPELFDPVIPGRKYMKEYERFMLNKFDLLGATGKADRIKKRMNNKLVLNK</sequence>
<keyword evidence="3" id="KW-0479">Metal-binding</keyword>
<feature type="binding site" evidence="2">
    <location>
        <begin position="254"/>
        <end position="257"/>
    </location>
    <ligand>
        <name>dihydroxyacetone phosphate</name>
        <dbReference type="ChEBI" id="CHEBI:57642"/>
    </ligand>
</feature>
<dbReference type="Pfam" id="PF01116">
    <property type="entry name" value="F_bP_aldolase"/>
    <property type="match status" value="2"/>
</dbReference>
<dbReference type="GO" id="GO:0016832">
    <property type="term" value="F:aldehyde-lyase activity"/>
    <property type="evidence" value="ECO:0007669"/>
    <property type="project" value="InterPro"/>
</dbReference>
<feature type="binding site" evidence="2">
    <location>
        <position position="180"/>
    </location>
    <ligand>
        <name>dihydroxyacetone phosphate</name>
        <dbReference type="ChEBI" id="CHEBI:57642"/>
    </ligand>
</feature>
<keyword evidence="3" id="KW-0862">Zinc</keyword>
<dbReference type="GO" id="GO:0005975">
    <property type="term" value="P:carbohydrate metabolic process"/>
    <property type="evidence" value="ECO:0007669"/>
    <property type="project" value="InterPro"/>
</dbReference>
<name>A0A6G7J3I1_9FLAO</name>
<feature type="binding site" evidence="3">
    <location>
        <position position="82"/>
    </location>
    <ligand>
        <name>Zn(2+)</name>
        <dbReference type="ChEBI" id="CHEBI:29105"/>
        <label>1</label>
        <note>catalytic</note>
    </ligand>
</feature>
<dbReference type="InterPro" id="IPR050246">
    <property type="entry name" value="Class_II_FBP_aldolase"/>
</dbReference>
<proteinExistence type="predicted"/>
<feature type="binding site" evidence="3">
    <location>
        <position position="179"/>
    </location>
    <ligand>
        <name>Zn(2+)</name>
        <dbReference type="ChEBI" id="CHEBI:29105"/>
        <label>1</label>
        <note>catalytic</note>
    </ligand>
</feature>
<evidence type="ECO:0000313" key="4">
    <source>
        <dbReference type="EMBL" id="QII45104.1"/>
    </source>
</evidence>
<feature type="active site" description="Proton donor" evidence="1">
    <location>
        <position position="81"/>
    </location>
</feature>
<organism evidence="4 5">
    <name type="scientific">Flagellimonas oceani</name>
    <dbReference type="NCBI Taxonomy" id="2698672"/>
    <lineage>
        <taxon>Bacteria</taxon>
        <taxon>Pseudomonadati</taxon>
        <taxon>Bacteroidota</taxon>
        <taxon>Flavobacteriia</taxon>
        <taxon>Flavobacteriales</taxon>
        <taxon>Flavobacteriaceae</taxon>
        <taxon>Flagellimonas</taxon>
    </lineage>
</organism>
<dbReference type="SUPFAM" id="SSF51569">
    <property type="entry name" value="Aldolase"/>
    <property type="match status" value="1"/>
</dbReference>
<evidence type="ECO:0000256" key="3">
    <source>
        <dbReference type="PIRSR" id="PIRSR001359-3"/>
    </source>
</evidence>
<feature type="binding site" evidence="3">
    <location>
        <position position="210"/>
    </location>
    <ligand>
        <name>Zn(2+)</name>
        <dbReference type="ChEBI" id="CHEBI:29105"/>
        <label>1</label>
        <note>catalytic</note>
    </ligand>
</feature>
<dbReference type="AlphaFoldDB" id="A0A6G7J3I1"/>
<gene>
    <name evidence="4" type="ORF">GVT53_10565</name>
</gene>
<dbReference type="InterPro" id="IPR000771">
    <property type="entry name" value="FBA_II"/>
</dbReference>
<evidence type="ECO:0000256" key="1">
    <source>
        <dbReference type="PIRSR" id="PIRSR001359-1"/>
    </source>
</evidence>
<dbReference type="PANTHER" id="PTHR30304:SF0">
    <property type="entry name" value="D-TAGATOSE-1,6-BISPHOSPHATE ALDOLASE SUBUNIT GATY-RELATED"/>
    <property type="match status" value="1"/>
</dbReference>
<reference evidence="4 5" key="1">
    <citation type="submission" date="2020-02" db="EMBL/GenBank/DDBJ databases">
        <title>Complete genome of Muricauda sp. 501str8.</title>
        <authorList>
            <person name="Dong B."/>
            <person name="Zhu S."/>
            <person name="Yang J."/>
            <person name="Chen J."/>
        </authorList>
    </citation>
    <scope>NUCLEOTIDE SEQUENCE [LARGE SCALE GENOMIC DNA]</scope>
    <source>
        <strain evidence="4 5">501str8</strain>
    </source>
</reference>